<evidence type="ECO:0000313" key="2">
    <source>
        <dbReference type="EMBL" id="EDL75622.1"/>
    </source>
</evidence>
<dbReference type="EMBL" id="CH474004">
    <property type="protein sequence ID" value="EDL75622.1"/>
    <property type="molecule type" value="Genomic_DNA"/>
</dbReference>
<dbReference type="AlphaFoldDB" id="A6JWL5"/>
<sequence>MWTVSSRWRSTAMCSCPLMVVSTGCRLPSSAPPAPSLSPTSPSIGRTAPSSSSETIDGVRGLRDALGWVWVEVEEQHRRLLKAGWPGPTTWACLDDDI</sequence>
<dbReference type="Proteomes" id="UP000234681">
    <property type="component" value="Chromosome 9"/>
</dbReference>
<keyword evidence="2" id="KW-0675">Receptor</keyword>
<evidence type="ECO:0000313" key="3">
    <source>
        <dbReference type="Proteomes" id="UP000234681"/>
    </source>
</evidence>
<reference evidence="3" key="1">
    <citation type="submission" date="2005-09" db="EMBL/GenBank/DDBJ databases">
        <authorList>
            <person name="Mural R.J."/>
            <person name="Li P.W."/>
            <person name="Adams M.D."/>
            <person name="Amanatides P.G."/>
            <person name="Baden-Tillson H."/>
            <person name="Barnstead M."/>
            <person name="Chin S.H."/>
            <person name="Dew I."/>
            <person name="Evans C.A."/>
            <person name="Ferriera S."/>
            <person name="Flanigan M."/>
            <person name="Fosler C."/>
            <person name="Glodek A."/>
            <person name="Gu Z."/>
            <person name="Holt R.A."/>
            <person name="Jennings D."/>
            <person name="Kraft C.L."/>
            <person name="Lu F."/>
            <person name="Nguyen T."/>
            <person name="Nusskern D.R."/>
            <person name="Pfannkoch C.M."/>
            <person name="Sitter C."/>
            <person name="Sutton G.G."/>
            <person name="Venter J.C."/>
            <person name="Wang Z."/>
            <person name="Woodage T."/>
            <person name="Zheng X.H."/>
            <person name="Zhong F."/>
        </authorList>
    </citation>
    <scope>NUCLEOTIDE SEQUENCE [LARGE SCALE GENOMIC DNA]</scope>
    <source>
        <strain>BN</strain>
        <strain evidence="3">Sprague-Dawley</strain>
    </source>
</reference>
<gene>
    <name evidence="2 4" type="primary">Chrng</name>
    <name evidence="2" type="ORF">rCG_23892</name>
</gene>
<name>A6JWL5_RAT</name>
<dbReference type="RGD" id="2354">
    <property type="gene designation" value="Chrng"/>
</dbReference>
<protein>
    <submittedName>
        <fullName evidence="2">Cholinergic receptor, nicotinic, gamma polypeptide, isoform CRA_b</fullName>
    </submittedName>
</protein>
<evidence type="ECO:0000256" key="1">
    <source>
        <dbReference type="SAM" id="MobiDB-lite"/>
    </source>
</evidence>
<dbReference type="PROSITE" id="PS51257">
    <property type="entry name" value="PROKAR_LIPOPROTEIN"/>
    <property type="match status" value="1"/>
</dbReference>
<accession>A6JWL5</accession>
<organism evidence="2 3">
    <name type="scientific">Rattus norvegicus</name>
    <name type="common">Rat</name>
    <dbReference type="NCBI Taxonomy" id="10116"/>
    <lineage>
        <taxon>Eukaryota</taxon>
        <taxon>Metazoa</taxon>
        <taxon>Chordata</taxon>
        <taxon>Craniata</taxon>
        <taxon>Vertebrata</taxon>
        <taxon>Euteleostomi</taxon>
        <taxon>Mammalia</taxon>
        <taxon>Eutheria</taxon>
        <taxon>Euarchontoglires</taxon>
        <taxon>Glires</taxon>
        <taxon>Rodentia</taxon>
        <taxon>Myomorpha</taxon>
        <taxon>Muroidea</taxon>
        <taxon>Muridae</taxon>
        <taxon>Murinae</taxon>
        <taxon>Rattus</taxon>
    </lineage>
</organism>
<feature type="region of interest" description="Disordered" evidence="1">
    <location>
        <begin position="27"/>
        <end position="56"/>
    </location>
</feature>
<proteinExistence type="predicted"/>
<evidence type="ECO:0000313" key="4">
    <source>
        <dbReference type="RGD" id="2354"/>
    </source>
</evidence>